<evidence type="ECO:0000256" key="7">
    <source>
        <dbReference type="SAM" id="Phobius"/>
    </source>
</evidence>
<comment type="subcellular location">
    <subcellularLocation>
        <location evidence="1">Cell membrane</location>
        <topology evidence="1">Multi-pass membrane protein</topology>
    </subcellularLocation>
</comment>
<feature type="transmembrane region" description="Helical" evidence="7">
    <location>
        <begin position="139"/>
        <end position="169"/>
    </location>
</feature>
<evidence type="ECO:0000256" key="5">
    <source>
        <dbReference type="ARBA" id="ARBA00022989"/>
    </source>
</evidence>
<organism evidence="8 9">
    <name type="scientific">Tepidibacter hydrothermalis</name>
    <dbReference type="NCBI Taxonomy" id="3036126"/>
    <lineage>
        <taxon>Bacteria</taxon>
        <taxon>Bacillati</taxon>
        <taxon>Bacillota</taxon>
        <taxon>Clostridia</taxon>
        <taxon>Peptostreptococcales</taxon>
        <taxon>Peptostreptococcaceae</taxon>
        <taxon>Tepidibacter</taxon>
    </lineage>
</organism>
<protein>
    <submittedName>
        <fullName evidence="8">Chromate transporter</fullName>
    </submittedName>
</protein>
<evidence type="ECO:0000256" key="1">
    <source>
        <dbReference type="ARBA" id="ARBA00004651"/>
    </source>
</evidence>
<dbReference type="InterPro" id="IPR052518">
    <property type="entry name" value="CHR_Transporter"/>
</dbReference>
<feature type="transmembrane region" description="Helical" evidence="7">
    <location>
        <begin position="108"/>
        <end position="127"/>
    </location>
</feature>
<evidence type="ECO:0000256" key="2">
    <source>
        <dbReference type="ARBA" id="ARBA00005262"/>
    </source>
</evidence>
<sequence>MLKLFLIFFKIGLVTFGGGYAMIPLIEKELVLKQRLVSEDEFLDYVSVAQSFPGAIAVNISLLLGYKFNKFIGSIVCVLGTILPSFTSILILSYFYNKNNTSSYLNGFFLGVRPVVASLLLYSFFRLSKKVEKNTLNILFLGISFILVTFFNVNPIYIIIIGGILGLWINS</sequence>
<keyword evidence="3" id="KW-1003">Cell membrane</keyword>
<evidence type="ECO:0000256" key="4">
    <source>
        <dbReference type="ARBA" id="ARBA00022692"/>
    </source>
</evidence>
<comment type="similarity">
    <text evidence="2">Belongs to the chromate ion transporter (CHR) (TC 2.A.51) family.</text>
</comment>
<evidence type="ECO:0000313" key="9">
    <source>
        <dbReference type="Proteomes" id="UP001222800"/>
    </source>
</evidence>
<keyword evidence="9" id="KW-1185">Reference proteome</keyword>
<feature type="transmembrane region" description="Helical" evidence="7">
    <location>
        <begin position="71"/>
        <end position="96"/>
    </location>
</feature>
<evidence type="ECO:0000256" key="6">
    <source>
        <dbReference type="ARBA" id="ARBA00023136"/>
    </source>
</evidence>
<proteinExistence type="inferred from homology"/>
<accession>A0ABY8EHN3</accession>
<feature type="transmembrane region" description="Helical" evidence="7">
    <location>
        <begin position="45"/>
        <end position="64"/>
    </location>
</feature>
<evidence type="ECO:0000256" key="3">
    <source>
        <dbReference type="ARBA" id="ARBA00022475"/>
    </source>
</evidence>
<name>A0ABY8EHN3_9FIRM</name>
<reference evidence="8 9" key="1">
    <citation type="submission" date="2023-03" db="EMBL/GenBank/DDBJ databases">
        <title>Complete genome sequence of Tepidibacter sp. SWIR-1, isolated from a deep-sea hydrothermal vent.</title>
        <authorList>
            <person name="Li X."/>
        </authorList>
    </citation>
    <scope>NUCLEOTIDE SEQUENCE [LARGE SCALE GENOMIC DNA]</scope>
    <source>
        <strain evidence="8 9">SWIR-1</strain>
    </source>
</reference>
<dbReference type="InterPro" id="IPR003370">
    <property type="entry name" value="Chromate_transpt"/>
</dbReference>
<dbReference type="RefSeq" id="WP_277732986.1">
    <property type="nucleotide sequence ID" value="NZ_CP120733.1"/>
</dbReference>
<dbReference type="PANTHER" id="PTHR43663">
    <property type="entry name" value="CHROMATE TRANSPORT PROTEIN-RELATED"/>
    <property type="match status" value="1"/>
</dbReference>
<evidence type="ECO:0000313" key="8">
    <source>
        <dbReference type="EMBL" id="WFD11022.1"/>
    </source>
</evidence>
<keyword evidence="6 7" id="KW-0472">Membrane</keyword>
<dbReference type="PANTHER" id="PTHR43663:SF2">
    <property type="entry name" value="CHROMATE TRANSPORT PROTEIN-RELATED"/>
    <property type="match status" value="1"/>
</dbReference>
<dbReference type="Proteomes" id="UP001222800">
    <property type="component" value="Chromosome"/>
</dbReference>
<gene>
    <name evidence="8" type="ORF">P4S50_02810</name>
</gene>
<keyword evidence="5 7" id="KW-1133">Transmembrane helix</keyword>
<dbReference type="Pfam" id="PF02417">
    <property type="entry name" value="Chromate_transp"/>
    <property type="match status" value="1"/>
</dbReference>
<dbReference type="EMBL" id="CP120733">
    <property type="protein sequence ID" value="WFD11022.1"/>
    <property type="molecule type" value="Genomic_DNA"/>
</dbReference>
<keyword evidence="4 7" id="KW-0812">Transmembrane</keyword>